<feature type="region of interest" description="Disordered" evidence="1">
    <location>
        <begin position="55"/>
        <end position="81"/>
    </location>
</feature>
<evidence type="ECO:0000313" key="2">
    <source>
        <dbReference type="EMBL" id="VFK45523.1"/>
    </source>
</evidence>
<evidence type="ECO:0000256" key="1">
    <source>
        <dbReference type="SAM" id="MobiDB-lite"/>
    </source>
</evidence>
<organism evidence="2">
    <name type="scientific">Candidatus Kentrum sp. TC</name>
    <dbReference type="NCBI Taxonomy" id="2126339"/>
    <lineage>
        <taxon>Bacteria</taxon>
        <taxon>Pseudomonadati</taxon>
        <taxon>Pseudomonadota</taxon>
        <taxon>Gammaproteobacteria</taxon>
        <taxon>Candidatus Kentrum</taxon>
    </lineage>
</organism>
<accession>A0A450YVH1</accession>
<dbReference type="AlphaFoldDB" id="A0A450YVH1"/>
<protein>
    <submittedName>
        <fullName evidence="2">Uncharacterized protein</fullName>
    </submittedName>
</protein>
<reference evidence="2" key="1">
    <citation type="submission" date="2019-02" db="EMBL/GenBank/DDBJ databases">
        <authorList>
            <person name="Gruber-Vodicka R. H."/>
            <person name="Seah K. B. B."/>
        </authorList>
    </citation>
    <scope>NUCLEOTIDE SEQUENCE</scope>
    <source>
        <strain evidence="2">BECK_BZ125</strain>
    </source>
</reference>
<name>A0A450YVH1_9GAMM</name>
<sequence length="198" mass="23041">MPQYASKRLKATEEKLLDALSGESTSDHVFVISETLDHIEDPKKTYRGLSQQLSSRLEPYKGDSSSAANDSRHRPNGSGYAGRDWRRKRTIFALAHEMLKIVFVLLSRSDYYRDAAINHEKPIVERNAPRWLEMLEKYGYTTVRVSPTMIFSKPVSARELFVSRIEGFHGNPLCVRWRRSIRPASRYFFTKRLVWTQE</sequence>
<dbReference type="EMBL" id="CAADFT010000050">
    <property type="protein sequence ID" value="VFK45523.1"/>
    <property type="molecule type" value="Genomic_DNA"/>
</dbReference>
<proteinExistence type="predicted"/>
<gene>
    <name evidence="2" type="ORF">BECKTC1821E_GA0114239_10508</name>
</gene>